<dbReference type="PANTHER" id="PTHR43476:SF5">
    <property type="entry name" value="FAD-DEPENDENT MONOOXYGENASE"/>
    <property type="match status" value="1"/>
</dbReference>
<dbReference type="GO" id="GO:0004497">
    <property type="term" value="F:monooxygenase activity"/>
    <property type="evidence" value="ECO:0007669"/>
    <property type="project" value="UniProtKB-KW"/>
</dbReference>
<evidence type="ECO:0000259" key="2">
    <source>
        <dbReference type="Pfam" id="PF01494"/>
    </source>
</evidence>
<dbReference type="PRINTS" id="PR00420">
    <property type="entry name" value="RNGMNOXGNASE"/>
</dbReference>
<dbReference type="InterPro" id="IPR036188">
    <property type="entry name" value="FAD/NAD-bd_sf"/>
</dbReference>
<feature type="domain" description="FAD-binding" evidence="2">
    <location>
        <begin position="1"/>
        <end position="327"/>
    </location>
</feature>
<organism evidence="3 4">
    <name type="scientific">Bacillus mesophilus</name>
    <dbReference type="NCBI Taxonomy" id="1808955"/>
    <lineage>
        <taxon>Bacteria</taxon>
        <taxon>Bacillati</taxon>
        <taxon>Bacillota</taxon>
        <taxon>Bacilli</taxon>
        <taxon>Bacillales</taxon>
        <taxon>Bacillaceae</taxon>
        <taxon>Bacillus</taxon>
    </lineage>
</organism>
<dbReference type="EMBL" id="JAAIWM010000013">
    <property type="protein sequence ID" value="NEY74061.1"/>
    <property type="molecule type" value="Genomic_DNA"/>
</dbReference>
<evidence type="ECO:0000256" key="1">
    <source>
        <dbReference type="ARBA" id="ARBA00023002"/>
    </source>
</evidence>
<accession>A0A6M0QCH5</accession>
<evidence type="ECO:0000313" key="3">
    <source>
        <dbReference type="EMBL" id="NEY74061.1"/>
    </source>
</evidence>
<dbReference type="Proteomes" id="UP000481043">
    <property type="component" value="Unassembled WGS sequence"/>
</dbReference>
<sequence>MLGYKLAQHGIKVCVIEQTAKQSHAYKGELLQPKSLLILRDLGLLSRIEREGKKIYNIEFVELDEHQETLFNMNVSYDQLSPSINYSLMIPHEKLKDYIRQEAMKFENFFYISPARLQRYEHGKAIVKKEKEEVEISAEYFIGAEGRKSPTRDELGLKPKKYLYNHQFLTVTIPRPSELTNGKIITTPHKFLGLFPLPNQLVRTVFLINRGEYPLYKERGLDDLRDQYNELAPELKPYTPALNSWSKIQLMDPISYHVEKYGEEELTLIGDAAHTVHPIAGQGMNLAMQDADIVGELLYSIFKSRDSQITLKDYEKVRRERNKYILRMSKQSAYLYSFRNKYFQSLRIRGMKNLKRDPKLHFKQMLNISGLGLWKLSFVDYLVQAGLIPAREIPLSSINGKRYFFNEKTDYPWKYEGGRSC</sequence>
<dbReference type="InterPro" id="IPR002938">
    <property type="entry name" value="FAD-bd"/>
</dbReference>
<dbReference type="InterPro" id="IPR050631">
    <property type="entry name" value="PheA/TfdB_FAD_monoxygenase"/>
</dbReference>
<evidence type="ECO:0000313" key="4">
    <source>
        <dbReference type="Proteomes" id="UP000481043"/>
    </source>
</evidence>
<keyword evidence="4" id="KW-1185">Reference proteome</keyword>
<dbReference type="Pfam" id="PF01494">
    <property type="entry name" value="FAD_binding_3"/>
    <property type="match status" value="1"/>
</dbReference>
<gene>
    <name evidence="3" type="ORF">G4D63_20370</name>
</gene>
<proteinExistence type="predicted"/>
<protein>
    <submittedName>
        <fullName evidence="3">FAD-dependent monooxygenase</fullName>
    </submittedName>
</protein>
<comment type="caution">
    <text evidence="3">The sequence shown here is derived from an EMBL/GenBank/DDBJ whole genome shotgun (WGS) entry which is preliminary data.</text>
</comment>
<keyword evidence="1" id="KW-0560">Oxidoreductase</keyword>
<dbReference type="GO" id="GO:0071949">
    <property type="term" value="F:FAD binding"/>
    <property type="evidence" value="ECO:0007669"/>
    <property type="project" value="InterPro"/>
</dbReference>
<dbReference type="SUPFAM" id="SSF51905">
    <property type="entry name" value="FAD/NAD(P)-binding domain"/>
    <property type="match status" value="1"/>
</dbReference>
<keyword evidence="3" id="KW-0503">Monooxygenase</keyword>
<name>A0A6M0QCH5_9BACI</name>
<dbReference type="AlphaFoldDB" id="A0A6M0QCH5"/>
<reference evidence="3 4" key="1">
    <citation type="submission" date="2020-02" db="EMBL/GenBank/DDBJ databases">
        <title>Bacillus aquiflavi sp. nov., isolated from yellow water of strong flavor Chinese baijiu in Yibin region of China.</title>
        <authorList>
            <person name="Xie J."/>
        </authorList>
    </citation>
    <scope>NUCLEOTIDE SEQUENCE [LARGE SCALE GENOMIC DNA]</scope>
    <source>
        <strain evidence="3 4">SA4</strain>
    </source>
</reference>
<dbReference type="PANTHER" id="PTHR43476">
    <property type="entry name" value="3-(3-HYDROXY-PHENYL)PROPIONATE/3-HYDROXYCINNAMIC ACID HYDROXYLASE"/>
    <property type="match status" value="1"/>
</dbReference>
<dbReference type="Gene3D" id="3.50.50.60">
    <property type="entry name" value="FAD/NAD(P)-binding domain"/>
    <property type="match status" value="1"/>
</dbReference>